<proteinExistence type="inferred from homology"/>
<protein>
    <submittedName>
        <fullName evidence="3">AMP-dependent synthetase and ligase</fullName>
    </submittedName>
</protein>
<gene>
    <name evidence="3" type="ordered locus">Hoch_1087</name>
</gene>
<name>D0LRX8_HALO1</name>
<feature type="domain" description="AMP-dependent synthetase/ligase" evidence="2">
    <location>
        <begin position="100"/>
        <end position="306"/>
    </location>
</feature>
<dbReference type="SUPFAM" id="SSF56801">
    <property type="entry name" value="Acetyl-CoA synthetase-like"/>
    <property type="match status" value="1"/>
</dbReference>
<dbReference type="GO" id="GO:0006631">
    <property type="term" value="P:fatty acid metabolic process"/>
    <property type="evidence" value="ECO:0007669"/>
    <property type="project" value="TreeGrafter"/>
</dbReference>
<dbReference type="eggNOG" id="COG1022">
    <property type="taxonomic scope" value="Bacteria"/>
</dbReference>
<evidence type="ECO:0000313" key="3">
    <source>
        <dbReference type="EMBL" id="ACY13675.1"/>
    </source>
</evidence>
<evidence type="ECO:0000256" key="1">
    <source>
        <dbReference type="ARBA" id="ARBA00006432"/>
    </source>
</evidence>
<reference evidence="3 4" key="1">
    <citation type="journal article" date="2010" name="Stand. Genomic Sci.">
        <title>Complete genome sequence of Haliangium ochraceum type strain (SMP-2).</title>
        <authorList>
            <consortium name="US DOE Joint Genome Institute (JGI-PGF)"/>
            <person name="Ivanova N."/>
            <person name="Daum C."/>
            <person name="Lang E."/>
            <person name="Abt B."/>
            <person name="Kopitz M."/>
            <person name="Saunders E."/>
            <person name="Lapidus A."/>
            <person name="Lucas S."/>
            <person name="Glavina Del Rio T."/>
            <person name="Nolan M."/>
            <person name="Tice H."/>
            <person name="Copeland A."/>
            <person name="Cheng J.F."/>
            <person name="Chen F."/>
            <person name="Bruce D."/>
            <person name="Goodwin L."/>
            <person name="Pitluck S."/>
            <person name="Mavromatis K."/>
            <person name="Pati A."/>
            <person name="Mikhailova N."/>
            <person name="Chen A."/>
            <person name="Palaniappan K."/>
            <person name="Land M."/>
            <person name="Hauser L."/>
            <person name="Chang Y.J."/>
            <person name="Jeffries C.D."/>
            <person name="Detter J.C."/>
            <person name="Brettin T."/>
            <person name="Rohde M."/>
            <person name="Goker M."/>
            <person name="Bristow J."/>
            <person name="Markowitz V."/>
            <person name="Eisen J.A."/>
            <person name="Hugenholtz P."/>
            <person name="Kyrpides N.C."/>
            <person name="Klenk H.P."/>
        </authorList>
    </citation>
    <scope>NUCLEOTIDE SEQUENCE [LARGE SCALE GENOMIC DNA]</scope>
    <source>
        <strain evidence="4">DSM 14365 / CIP 107738 / JCM 11303 / AJ 13395 / SMP-2</strain>
    </source>
</reference>
<dbReference type="STRING" id="502025.Hoch_1087"/>
<dbReference type="OrthoDB" id="9766486at2"/>
<comment type="similarity">
    <text evidence="1">Belongs to the ATP-dependent AMP-binding enzyme family.</text>
</comment>
<dbReference type="Proteomes" id="UP000001880">
    <property type="component" value="Chromosome"/>
</dbReference>
<dbReference type="KEGG" id="hoh:Hoch_1087"/>
<dbReference type="AlphaFoldDB" id="D0LRX8"/>
<keyword evidence="3" id="KW-0436">Ligase</keyword>
<dbReference type="PANTHER" id="PTHR43201:SF8">
    <property type="entry name" value="ACYL-COA SYNTHETASE FAMILY MEMBER 3"/>
    <property type="match status" value="1"/>
</dbReference>
<dbReference type="InterPro" id="IPR045851">
    <property type="entry name" value="AMP-bd_C_sf"/>
</dbReference>
<dbReference type="Gene3D" id="3.30.300.30">
    <property type="match status" value="1"/>
</dbReference>
<dbReference type="InterPro" id="IPR042099">
    <property type="entry name" value="ANL_N_sf"/>
</dbReference>
<dbReference type="RefSeq" id="WP_012826289.1">
    <property type="nucleotide sequence ID" value="NC_013440.1"/>
</dbReference>
<evidence type="ECO:0000313" key="4">
    <source>
        <dbReference type="Proteomes" id="UP000001880"/>
    </source>
</evidence>
<dbReference type="EMBL" id="CP001804">
    <property type="protein sequence ID" value="ACY13675.1"/>
    <property type="molecule type" value="Genomic_DNA"/>
</dbReference>
<dbReference type="InterPro" id="IPR000873">
    <property type="entry name" value="AMP-dep_synth/lig_dom"/>
</dbReference>
<keyword evidence="4" id="KW-1185">Reference proteome</keyword>
<dbReference type="Pfam" id="PF23562">
    <property type="entry name" value="AMP-binding_C_3"/>
    <property type="match status" value="1"/>
</dbReference>
<organism evidence="3 4">
    <name type="scientific">Haliangium ochraceum (strain DSM 14365 / JCM 11303 / SMP-2)</name>
    <dbReference type="NCBI Taxonomy" id="502025"/>
    <lineage>
        <taxon>Bacteria</taxon>
        <taxon>Pseudomonadati</taxon>
        <taxon>Myxococcota</taxon>
        <taxon>Polyangia</taxon>
        <taxon>Haliangiales</taxon>
        <taxon>Kofleriaceae</taxon>
        <taxon>Haliangium</taxon>
    </lineage>
</organism>
<accession>D0LRX8</accession>
<dbReference type="Gene3D" id="3.40.50.12780">
    <property type="entry name" value="N-terminal domain of ligase-like"/>
    <property type="match status" value="1"/>
</dbReference>
<sequence>MADYHPSTLVAQLAGAGASLLDLAAPAGAMDGPALAAAAERLAGTLCQRGVMPGQVVAWPAANRQASVVAELACLLVGAISAPLPANVVDAPPVDVTHRLDLDEIAAVRAATLPKHHEFAADEPTTIKLTSGTTSRRRAVAATAGHCEHMARGVDSLFALDPTDTLLAILPGSVWLQRLVLQLALRKGARVVLLDQPERLARALRKVRPTIVLGVPRVLAAMQELAARAGRPLAAIWGGRLRSLWTGSAPLAPGVLQAYVAADIPLHEGYGMTETGMIAKNAPGRCRPGSVGRPFPGVHVEVRDGEVVVRCDYLASHGYTDGAPGRWIDERTYATGDLGHFDTDGYLYLEGRADDTLALATGHKVAPALVERALLASPMFDACVIVGHGRPWLAALVVAPGDETPAQLLAEARSRCSALAEHARVRGVIRIPPLDRVPGALTPAGKLDRQRLLAGFREELARLYGDAHKASYG</sequence>
<evidence type="ECO:0000259" key="2">
    <source>
        <dbReference type="Pfam" id="PF00501"/>
    </source>
</evidence>
<dbReference type="GO" id="GO:0031956">
    <property type="term" value="F:medium-chain fatty acid-CoA ligase activity"/>
    <property type="evidence" value="ECO:0007669"/>
    <property type="project" value="TreeGrafter"/>
</dbReference>
<dbReference type="Pfam" id="PF00501">
    <property type="entry name" value="AMP-binding"/>
    <property type="match status" value="1"/>
</dbReference>
<dbReference type="PANTHER" id="PTHR43201">
    <property type="entry name" value="ACYL-COA SYNTHETASE"/>
    <property type="match status" value="1"/>
</dbReference>
<dbReference type="HOGENOM" id="CLU_000022_45_5_7"/>